<dbReference type="InterPro" id="IPR027417">
    <property type="entry name" value="P-loop_NTPase"/>
</dbReference>
<dbReference type="PROSITE" id="PS50893">
    <property type="entry name" value="ABC_TRANSPORTER_2"/>
    <property type="match status" value="1"/>
</dbReference>
<dbReference type="PANTHER" id="PTHR24220:SF607">
    <property type="entry name" value="NICKEL IMPORT ATP-BINDING PROTEIN NIKD"/>
    <property type="match status" value="1"/>
</dbReference>
<gene>
    <name evidence="3" type="ORF">A3B51_01435</name>
</gene>
<dbReference type="Proteomes" id="UP000176780">
    <property type="component" value="Unassembled WGS sequence"/>
</dbReference>
<feature type="transmembrane region" description="Helical" evidence="1">
    <location>
        <begin position="73"/>
        <end position="94"/>
    </location>
</feature>
<dbReference type="PANTHER" id="PTHR24220">
    <property type="entry name" value="IMPORT ATP-BINDING PROTEIN"/>
    <property type="match status" value="1"/>
</dbReference>
<dbReference type="InterPro" id="IPR003439">
    <property type="entry name" value="ABC_transporter-like_ATP-bd"/>
</dbReference>
<proteinExistence type="predicted"/>
<organism evidence="3 4">
    <name type="scientific">Candidatus Curtissbacteria bacterium RIFCSPLOWO2_01_FULL_41_18</name>
    <dbReference type="NCBI Taxonomy" id="1797727"/>
    <lineage>
        <taxon>Bacteria</taxon>
        <taxon>Candidatus Curtissiibacteriota</taxon>
    </lineage>
</organism>
<dbReference type="SUPFAM" id="SSF52540">
    <property type="entry name" value="P-loop containing nucleoside triphosphate hydrolases"/>
    <property type="match status" value="1"/>
</dbReference>
<feature type="domain" description="ABC transporter" evidence="2">
    <location>
        <begin position="362"/>
        <end position="697"/>
    </location>
</feature>
<feature type="transmembrane region" description="Helical" evidence="1">
    <location>
        <begin position="157"/>
        <end position="176"/>
    </location>
</feature>
<feature type="transmembrane region" description="Helical" evidence="1">
    <location>
        <begin position="182"/>
        <end position="202"/>
    </location>
</feature>
<feature type="transmembrane region" description="Helical" evidence="1">
    <location>
        <begin position="46"/>
        <end position="67"/>
    </location>
</feature>
<sequence>MTIKGILPKEQFDKLGKLVFFREERIIVEEIRTWSLKSRNLIKINFYVNSIIVFIIFVSLVLINTPISLDINYATWIFLGFILFATFNLFFIYLKEVHSVNNYHRIIRDLYDNLLKFIFDYYRLSLAEFLPNFPDTKEISEDLGRAGLSSCNYYDTLSEILGIISGCLLILVLFILNNHPTYAISVLITLTILIFYAVFLYLGKKYSQAQQVYRNEADNFDLAFNDSQPLLVKTQINYENSVYKKYLKRVVSYTDRINIISELNSGLLPAFLLFLPMVFNVSNPAVVYLLVGLFVSGKLFGKSLIISHKADIDLAEKRIKDVDHLLNLIIRTNSEITPLRYKKMRALAKRYLNKTSQQENGLTIKNLEYVSGRTGQKNLIKANKLFIPAGKVSFLIGESGIGKSIFGRIVTLRYADFKAEYLGINDFDLRMFPSLEKAHENLHFSGLRNITTSYRNAVSVYIKNCPQRCLLIKNTNSFRISTDELLEFFYLNSEYYKDTLLEFLKSNRKLLSKAKRKSELRKRDPKIYYEYLGLMFKNINIKGVFLQLTKQFLEKFGIDEQREIIDDLLKIEIFSFKHLLSYIPEASLYFMDAVLSEPPISQGQRRRVLYAIDVLLEGKVFVVDEPFSNLDEHTSLNIFRDLARYAREYNSVVFILDQKMFKSIYTKHKNDFGLVMSFSKSADGNYLIEPTQNMQFVN</sequence>
<dbReference type="GO" id="GO:0005886">
    <property type="term" value="C:plasma membrane"/>
    <property type="evidence" value="ECO:0007669"/>
    <property type="project" value="TreeGrafter"/>
</dbReference>
<dbReference type="AlphaFoldDB" id="A0A1F5HIA4"/>
<accession>A0A1F5HIA4</accession>
<keyword evidence="1" id="KW-0472">Membrane</keyword>
<dbReference type="GO" id="GO:0005524">
    <property type="term" value="F:ATP binding"/>
    <property type="evidence" value="ECO:0007669"/>
    <property type="project" value="InterPro"/>
</dbReference>
<dbReference type="GO" id="GO:0022857">
    <property type="term" value="F:transmembrane transporter activity"/>
    <property type="evidence" value="ECO:0007669"/>
    <property type="project" value="TreeGrafter"/>
</dbReference>
<reference evidence="3 4" key="1">
    <citation type="journal article" date="2016" name="Nat. Commun.">
        <title>Thousands of microbial genomes shed light on interconnected biogeochemical processes in an aquifer system.</title>
        <authorList>
            <person name="Anantharaman K."/>
            <person name="Brown C.T."/>
            <person name="Hug L.A."/>
            <person name="Sharon I."/>
            <person name="Castelle C.J."/>
            <person name="Probst A.J."/>
            <person name="Thomas B.C."/>
            <person name="Singh A."/>
            <person name="Wilkins M.J."/>
            <person name="Karaoz U."/>
            <person name="Brodie E.L."/>
            <person name="Williams K.H."/>
            <person name="Hubbard S.S."/>
            <person name="Banfield J.F."/>
        </authorList>
    </citation>
    <scope>NUCLEOTIDE SEQUENCE [LARGE SCALE GENOMIC DNA]</scope>
</reference>
<dbReference type="Gene3D" id="3.40.50.300">
    <property type="entry name" value="P-loop containing nucleotide triphosphate hydrolases"/>
    <property type="match status" value="1"/>
</dbReference>
<evidence type="ECO:0000313" key="3">
    <source>
        <dbReference type="EMBL" id="OGE03862.1"/>
    </source>
</evidence>
<dbReference type="GO" id="GO:0016887">
    <property type="term" value="F:ATP hydrolysis activity"/>
    <property type="evidence" value="ECO:0007669"/>
    <property type="project" value="InterPro"/>
</dbReference>
<name>A0A1F5HIA4_9BACT</name>
<comment type="caution">
    <text evidence="3">The sequence shown here is derived from an EMBL/GenBank/DDBJ whole genome shotgun (WGS) entry which is preliminary data.</text>
</comment>
<keyword evidence="1" id="KW-0812">Transmembrane</keyword>
<dbReference type="InterPro" id="IPR015854">
    <property type="entry name" value="ABC_transpr_LolD-like"/>
</dbReference>
<evidence type="ECO:0000259" key="2">
    <source>
        <dbReference type="PROSITE" id="PS50893"/>
    </source>
</evidence>
<dbReference type="EMBL" id="MFBQ01000043">
    <property type="protein sequence ID" value="OGE03862.1"/>
    <property type="molecule type" value="Genomic_DNA"/>
</dbReference>
<keyword evidence="1" id="KW-1133">Transmembrane helix</keyword>
<protein>
    <recommendedName>
        <fullName evidence="2">ABC transporter domain-containing protein</fullName>
    </recommendedName>
</protein>
<evidence type="ECO:0000256" key="1">
    <source>
        <dbReference type="SAM" id="Phobius"/>
    </source>
</evidence>
<evidence type="ECO:0000313" key="4">
    <source>
        <dbReference type="Proteomes" id="UP000176780"/>
    </source>
</evidence>